<evidence type="ECO:0000313" key="4">
    <source>
        <dbReference type="Proteomes" id="UP000182983"/>
    </source>
</evidence>
<dbReference type="PANTHER" id="PTHR46558">
    <property type="entry name" value="TRACRIPTIONAL REGULATORY PROTEIN-RELATED-RELATED"/>
    <property type="match status" value="1"/>
</dbReference>
<dbReference type="Pfam" id="PF01381">
    <property type="entry name" value="HTH_3"/>
    <property type="match status" value="1"/>
</dbReference>
<dbReference type="SMART" id="SM00530">
    <property type="entry name" value="HTH_XRE"/>
    <property type="match status" value="1"/>
</dbReference>
<dbReference type="PANTHER" id="PTHR46558:SF11">
    <property type="entry name" value="HTH-TYPE TRANSCRIPTIONAL REGULATOR XRE"/>
    <property type="match status" value="1"/>
</dbReference>
<sequence length="126" mass="14437">MKTRPEYIMNRANDIDRHVGARIRERRIMLGLSQQQMADLIGVTYQQAHKYERGINRISSGRLYEIAQALSVPVNYFFEGIDSNRASDLNARQRMCLELARNFATISNERHQEALSQLARALAAEG</sequence>
<evidence type="ECO:0000256" key="1">
    <source>
        <dbReference type="ARBA" id="ARBA00023125"/>
    </source>
</evidence>
<dbReference type="SUPFAM" id="SSF47413">
    <property type="entry name" value="lambda repressor-like DNA-binding domains"/>
    <property type="match status" value="1"/>
</dbReference>
<dbReference type="PROSITE" id="PS50943">
    <property type="entry name" value="HTH_CROC1"/>
    <property type="match status" value="1"/>
</dbReference>
<dbReference type="Proteomes" id="UP000182983">
    <property type="component" value="Unassembled WGS sequence"/>
</dbReference>
<feature type="domain" description="HTH cro/C1-type" evidence="2">
    <location>
        <begin position="23"/>
        <end position="77"/>
    </location>
</feature>
<accession>A0A1H6IIU4</accession>
<dbReference type="GO" id="GO:0003677">
    <property type="term" value="F:DNA binding"/>
    <property type="evidence" value="ECO:0007669"/>
    <property type="project" value="UniProtKB-KW"/>
</dbReference>
<keyword evidence="1" id="KW-0238">DNA-binding</keyword>
<dbReference type="Gene3D" id="1.10.260.40">
    <property type="entry name" value="lambda repressor-like DNA-binding domains"/>
    <property type="match status" value="1"/>
</dbReference>
<dbReference type="InterPro" id="IPR001387">
    <property type="entry name" value="Cro/C1-type_HTH"/>
</dbReference>
<evidence type="ECO:0000259" key="2">
    <source>
        <dbReference type="PROSITE" id="PS50943"/>
    </source>
</evidence>
<keyword evidence="4" id="KW-1185">Reference proteome</keyword>
<dbReference type="CDD" id="cd00093">
    <property type="entry name" value="HTH_XRE"/>
    <property type="match status" value="1"/>
</dbReference>
<reference evidence="4" key="1">
    <citation type="submission" date="2016-10" db="EMBL/GenBank/DDBJ databases">
        <authorList>
            <person name="Varghese N."/>
            <person name="Submissions S."/>
        </authorList>
    </citation>
    <scope>NUCLEOTIDE SEQUENCE [LARGE SCALE GENOMIC DNA]</scope>
    <source>
        <strain evidence="4">DSM 13234</strain>
    </source>
</reference>
<dbReference type="RefSeq" id="WP_074769214.1">
    <property type="nucleotide sequence ID" value="NZ_FNWO01000011.1"/>
</dbReference>
<protein>
    <submittedName>
        <fullName evidence="3">Transcriptional regulator, contains XRE-family HTH domain</fullName>
    </submittedName>
</protein>
<dbReference type="AlphaFoldDB" id="A0A1H6IIU4"/>
<dbReference type="OrthoDB" id="9797172at2"/>
<organism evidence="3 4">
    <name type="scientific">Magnetospirillum fulvum</name>
    <name type="common">Rhodospirillum fulvum</name>
    <dbReference type="NCBI Taxonomy" id="1082"/>
    <lineage>
        <taxon>Bacteria</taxon>
        <taxon>Pseudomonadati</taxon>
        <taxon>Pseudomonadota</taxon>
        <taxon>Alphaproteobacteria</taxon>
        <taxon>Rhodospirillales</taxon>
        <taxon>Rhodospirillaceae</taxon>
        <taxon>Magnetospirillum</taxon>
    </lineage>
</organism>
<gene>
    <name evidence="3" type="ORF">SAMN04244559_02579</name>
</gene>
<name>A0A1H6IIU4_MAGFU</name>
<dbReference type="EMBL" id="FNWO01000011">
    <property type="protein sequence ID" value="SEH48857.1"/>
    <property type="molecule type" value="Genomic_DNA"/>
</dbReference>
<dbReference type="InterPro" id="IPR010982">
    <property type="entry name" value="Lambda_DNA-bd_dom_sf"/>
</dbReference>
<proteinExistence type="predicted"/>
<evidence type="ECO:0000313" key="3">
    <source>
        <dbReference type="EMBL" id="SEH48857.1"/>
    </source>
</evidence>